<dbReference type="SUPFAM" id="SSF48662">
    <property type="entry name" value="Ribosomal protein L39e"/>
    <property type="match status" value="1"/>
</dbReference>
<dbReference type="OrthoDB" id="6332053at2759"/>
<comment type="caution">
    <text evidence="6">The sequence shown here is derived from an EMBL/GenBank/DDBJ whole genome shotgun (WGS) entry which is preliminary data.</text>
</comment>
<keyword evidence="2 6" id="KW-0689">Ribosomal protein</keyword>
<keyword evidence="3" id="KW-0687">Ribonucleoprotein</keyword>
<organism evidence="6 7">
    <name type="scientific">Armadillidium nasatum</name>
    <dbReference type="NCBI Taxonomy" id="96803"/>
    <lineage>
        <taxon>Eukaryota</taxon>
        <taxon>Metazoa</taxon>
        <taxon>Ecdysozoa</taxon>
        <taxon>Arthropoda</taxon>
        <taxon>Crustacea</taxon>
        <taxon>Multicrustacea</taxon>
        <taxon>Malacostraca</taxon>
        <taxon>Eumalacostraca</taxon>
        <taxon>Peracarida</taxon>
        <taxon>Isopoda</taxon>
        <taxon>Oniscidea</taxon>
        <taxon>Crinocheta</taxon>
        <taxon>Armadillidiidae</taxon>
        <taxon>Armadillidium</taxon>
    </lineage>
</organism>
<comment type="similarity">
    <text evidence="1">Belongs to the eukaryotic ribosomal protein eL39 family.</text>
</comment>
<evidence type="ECO:0000256" key="1">
    <source>
        <dbReference type="ARBA" id="ARBA00009339"/>
    </source>
</evidence>
<evidence type="ECO:0000313" key="7">
    <source>
        <dbReference type="Proteomes" id="UP000326759"/>
    </source>
</evidence>
<dbReference type="AlphaFoldDB" id="A0A5N5SMG4"/>
<evidence type="ECO:0000313" key="6">
    <source>
        <dbReference type="EMBL" id="KAB7494890.1"/>
    </source>
</evidence>
<evidence type="ECO:0000256" key="3">
    <source>
        <dbReference type="ARBA" id="ARBA00023274"/>
    </source>
</evidence>
<proteinExistence type="inferred from homology"/>
<dbReference type="Pfam" id="PF00832">
    <property type="entry name" value="Ribosomal_L39"/>
    <property type="match status" value="1"/>
</dbReference>
<dbReference type="Proteomes" id="UP000326759">
    <property type="component" value="Unassembled WGS sequence"/>
</dbReference>
<protein>
    <recommendedName>
        <fullName evidence="4">Large ribosomal subunit protein eL39</fullName>
    </recommendedName>
    <alternativeName>
        <fullName evidence="5">60S ribosomal protein L39</fullName>
    </alternativeName>
</protein>
<dbReference type="FunFam" id="1.10.1620.10:FF:000001">
    <property type="entry name" value="60S ribosomal protein-like L39"/>
    <property type="match status" value="1"/>
</dbReference>
<dbReference type="PANTHER" id="PTHR19970">
    <property type="entry name" value="RIBOSOMAL PROTEIN L39E"/>
    <property type="match status" value="1"/>
</dbReference>
<name>A0A5N5SMG4_9CRUS</name>
<evidence type="ECO:0000256" key="4">
    <source>
        <dbReference type="ARBA" id="ARBA00035234"/>
    </source>
</evidence>
<sequence length="131" mass="15588">MAAHKTFRIKMKLAKKMKQNRPIPPWIRNRTGNKISCPSRFTLKRPLARGWIKITYIGIDFSFIFGDSKPVEVMERKSSEKMRNAMFRRIPKCPSFDTTYYELIIFTNVQQLIRPNLDLYILRTTLPDKYL</sequence>
<dbReference type="GO" id="GO:0022625">
    <property type="term" value="C:cytosolic large ribosomal subunit"/>
    <property type="evidence" value="ECO:0007669"/>
    <property type="project" value="TreeGrafter"/>
</dbReference>
<evidence type="ECO:0000256" key="2">
    <source>
        <dbReference type="ARBA" id="ARBA00022980"/>
    </source>
</evidence>
<accession>A0A5N5SMG4</accession>
<dbReference type="Gene3D" id="1.10.1620.10">
    <property type="entry name" value="Ribosomal protein L39e"/>
    <property type="match status" value="1"/>
</dbReference>
<keyword evidence="7" id="KW-1185">Reference proteome</keyword>
<reference evidence="6 7" key="1">
    <citation type="journal article" date="2019" name="PLoS Biol.">
        <title>Sex chromosomes control vertical transmission of feminizing Wolbachia symbionts in an isopod.</title>
        <authorList>
            <person name="Becking T."/>
            <person name="Chebbi M.A."/>
            <person name="Giraud I."/>
            <person name="Moumen B."/>
            <person name="Laverre T."/>
            <person name="Caubet Y."/>
            <person name="Peccoud J."/>
            <person name="Gilbert C."/>
            <person name="Cordaux R."/>
        </authorList>
    </citation>
    <scope>NUCLEOTIDE SEQUENCE [LARGE SCALE GENOMIC DNA]</scope>
    <source>
        <strain evidence="6">ANa2</strain>
        <tissue evidence="6">Whole body excluding digestive tract and cuticle</tissue>
    </source>
</reference>
<evidence type="ECO:0000256" key="5">
    <source>
        <dbReference type="ARBA" id="ARBA00035339"/>
    </source>
</evidence>
<dbReference type="EMBL" id="SEYY01023381">
    <property type="protein sequence ID" value="KAB7494890.1"/>
    <property type="molecule type" value="Genomic_DNA"/>
</dbReference>
<dbReference type="PANTHER" id="PTHR19970:SF0">
    <property type="entry name" value="LARGE RIBOSOMAL SUBUNIT PROTEIN EL39"/>
    <property type="match status" value="1"/>
</dbReference>
<dbReference type="InterPro" id="IPR023626">
    <property type="entry name" value="Ribosomal_eL39_dom_sf"/>
</dbReference>
<dbReference type="GO" id="GO:0003735">
    <property type="term" value="F:structural constituent of ribosome"/>
    <property type="evidence" value="ECO:0007669"/>
    <property type="project" value="InterPro"/>
</dbReference>
<dbReference type="GO" id="GO:0006412">
    <property type="term" value="P:translation"/>
    <property type="evidence" value="ECO:0007669"/>
    <property type="project" value="InterPro"/>
</dbReference>
<dbReference type="InterPro" id="IPR000077">
    <property type="entry name" value="Ribosomal_eL39"/>
</dbReference>
<gene>
    <name evidence="6" type="primary">rpl39</name>
    <name evidence="6" type="ORF">Anas_07777</name>
</gene>